<accession>A0A915ANE8</accession>
<reference evidence="13" key="1">
    <citation type="submission" date="2022-11" db="UniProtKB">
        <authorList>
            <consortium name="WormBaseParasite"/>
        </authorList>
    </citation>
    <scope>IDENTIFICATION</scope>
</reference>
<dbReference type="InterPro" id="IPR040911">
    <property type="entry name" value="Exostosin_GT47"/>
</dbReference>
<keyword evidence="5" id="KW-0256">Endoplasmic reticulum</keyword>
<dbReference type="GO" id="GO:0015012">
    <property type="term" value="P:heparan sulfate proteoglycan biosynthetic process"/>
    <property type="evidence" value="ECO:0007669"/>
    <property type="project" value="UniProtKB-ARBA"/>
</dbReference>
<evidence type="ECO:0000256" key="8">
    <source>
        <dbReference type="ARBA" id="ARBA00023157"/>
    </source>
</evidence>
<evidence type="ECO:0000256" key="6">
    <source>
        <dbReference type="ARBA" id="ARBA00022989"/>
    </source>
</evidence>
<evidence type="ECO:0000256" key="3">
    <source>
        <dbReference type="ARBA" id="ARBA00022679"/>
    </source>
</evidence>
<dbReference type="SUPFAM" id="SSF53448">
    <property type="entry name" value="Nucleotide-diphospho-sugar transferases"/>
    <property type="match status" value="1"/>
</dbReference>
<keyword evidence="12" id="KW-1185">Reference proteome</keyword>
<comment type="similarity">
    <text evidence="2">Belongs to the glycosyltransferase 47 family.</text>
</comment>
<dbReference type="GO" id="GO:0016757">
    <property type="term" value="F:glycosyltransferase activity"/>
    <property type="evidence" value="ECO:0007669"/>
    <property type="project" value="InterPro"/>
</dbReference>
<evidence type="ECO:0000313" key="13">
    <source>
        <dbReference type="WBParaSite" id="PgR011_g100_t02"/>
    </source>
</evidence>
<name>A0A915ANE8_PARUN</name>
<dbReference type="Proteomes" id="UP000887569">
    <property type="component" value="Unplaced"/>
</dbReference>
<dbReference type="Gene3D" id="3.90.550.10">
    <property type="entry name" value="Spore Coat Polysaccharide Biosynthesis Protein SpsA, Chain A"/>
    <property type="match status" value="1"/>
</dbReference>
<evidence type="ECO:0000256" key="2">
    <source>
        <dbReference type="ARBA" id="ARBA00010271"/>
    </source>
</evidence>
<evidence type="ECO:0000256" key="7">
    <source>
        <dbReference type="ARBA" id="ARBA00023136"/>
    </source>
</evidence>
<dbReference type="Pfam" id="PF09258">
    <property type="entry name" value="Glyco_transf_64"/>
    <property type="match status" value="1"/>
</dbReference>
<proteinExistence type="inferred from homology"/>
<protein>
    <submittedName>
        <fullName evidence="13">MICOS complex subunit MIC19</fullName>
    </submittedName>
</protein>
<keyword evidence="3" id="KW-0808">Transferase</keyword>
<dbReference type="AlphaFoldDB" id="A0A915ANE8"/>
<dbReference type="PANTHER" id="PTHR48261:SF2">
    <property type="entry name" value="ACETYLGLUCOSAMINYLTRANSFERASE"/>
    <property type="match status" value="1"/>
</dbReference>
<organism evidence="12 13">
    <name type="scientific">Parascaris univalens</name>
    <name type="common">Nematode worm</name>
    <dbReference type="NCBI Taxonomy" id="6257"/>
    <lineage>
        <taxon>Eukaryota</taxon>
        <taxon>Metazoa</taxon>
        <taxon>Ecdysozoa</taxon>
        <taxon>Nematoda</taxon>
        <taxon>Chromadorea</taxon>
        <taxon>Rhabditida</taxon>
        <taxon>Spirurina</taxon>
        <taxon>Ascaridomorpha</taxon>
        <taxon>Ascaridoidea</taxon>
        <taxon>Ascarididae</taxon>
        <taxon>Parascaris</taxon>
    </lineage>
</organism>
<dbReference type="InterPro" id="IPR015338">
    <property type="entry name" value="GT64_dom"/>
</dbReference>
<evidence type="ECO:0000256" key="9">
    <source>
        <dbReference type="SAM" id="Phobius"/>
    </source>
</evidence>
<keyword evidence="7 9" id="KW-0472">Membrane</keyword>
<dbReference type="InterPro" id="IPR004263">
    <property type="entry name" value="Exostosin"/>
</dbReference>
<sequence>MQCTNGGMNFLLVLLALCFTAIWIYSRFIVKRCSMDSLTIYMRSPLITTPSYRANCTIDTCIDLLPCSVDDHRLTVYLEPLTRVFDERGIEVTERPSKEYLEMRRIIEASRFRVTDINDACLIIPGFDSLNLHRFANPYDDLHKAIAAGDRFVGRNLFLFTFVGVDIAAGRAIVARGQSHRDSFRRGFDVAIPLWLPPMTLTSESSELSSRSSSRLYLLAVVVRFAKESMKTALKEALNGEEDVLWLDECVELADMVCDPSGRSYLLDDALKKSDFSLINDQIPSHEVTLMASLRVNTIPLIVSDSPILPFSEVIQWQRISLTIYHNGLRSAKTILKSLTSERKNLMRNQIDFIYSHYFASLRKITLTTLEILEKRIIPNLITFSHEWNAPEDSMHSPPLFLPRLVPANGFTAVILSYKRVESLFSLIYLLARVPSLASIIVVWNNIHMNPPPLREWPHISRSIRVIRMKESRFSNRFIAFPEVTTEAVFSLDDDIGTLSVDEIEFAYQTWRENPERLVGFLPRSNMHNKSNGIHFYSSESSKNMNIIVTGAAFYHKYYGILYHKLLPILMRNCILAVESCEDIAMNFLISTLSGKCPLKVTLTKKFGCPDCSTNGISVWATRQIVQRSECFDKFPAWISEKSFIFSSFRYDSLPYHSSSFTPYDDSFRMWFVG</sequence>
<evidence type="ECO:0000313" key="12">
    <source>
        <dbReference type="Proteomes" id="UP000887569"/>
    </source>
</evidence>
<keyword evidence="6 9" id="KW-1133">Transmembrane helix</keyword>
<evidence type="ECO:0000259" key="11">
    <source>
        <dbReference type="Pfam" id="PF09258"/>
    </source>
</evidence>
<dbReference type="PANTHER" id="PTHR48261">
    <property type="entry name" value="ACETYLGLUCOSAMINYLTRANSFERASE"/>
    <property type="match status" value="1"/>
</dbReference>
<evidence type="ECO:0000256" key="4">
    <source>
        <dbReference type="ARBA" id="ARBA00022692"/>
    </source>
</evidence>
<keyword evidence="8" id="KW-1015">Disulfide bond</keyword>
<evidence type="ECO:0000256" key="1">
    <source>
        <dbReference type="ARBA" id="ARBA00004648"/>
    </source>
</evidence>
<feature type="domain" description="Exostosin GT47" evidence="10">
    <location>
        <begin position="72"/>
        <end position="339"/>
    </location>
</feature>
<keyword evidence="4 9" id="KW-0812">Transmembrane</keyword>
<dbReference type="WBParaSite" id="PgR011_g100_t02">
    <property type="protein sequence ID" value="PgR011_g100_t02"/>
    <property type="gene ID" value="PgR011_g100"/>
</dbReference>
<feature type="domain" description="Glycosyl transferase 64" evidence="11">
    <location>
        <begin position="411"/>
        <end position="654"/>
    </location>
</feature>
<dbReference type="GO" id="GO:0005789">
    <property type="term" value="C:endoplasmic reticulum membrane"/>
    <property type="evidence" value="ECO:0007669"/>
    <property type="project" value="UniProtKB-SubCell"/>
</dbReference>
<dbReference type="InterPro" id="IPR029044">
    <property type="entry name" value="Nucleotide-diphossugar_trans"/>
</dbReference>
<comment type="subcellular location">
    <subcellularLocation>
        <location evidence="1">Endoplasmic reticulum membrane</location>
        <topology evidence="1">Single-pass type II membrane protein</topology>
    </subcellularLocation>
</comment>
<feature type="transmembrane region" description="Helical" evidence="9">
    <location>
        <begin position="6"/>
        <end position="25"/>
    </location>
</feature>
<dbReference type="Pfam" id="PF03016">
    <property type="entry name" value="Exostosin_GT47"/>
    <property type="match status" value="1"/>
</dbReference>
<evidence type="ECO:0000259" key="10">
    <source>
        <dbReference type="Pfam" id="PF03016"/>
    </source>
</evidence>
<evidence type="ECO:0000256" key="5">
    <source>
        <dbReference type="ARBA" id="ARBA00022824"/>
    </source>
</evidence>